<reference evidence="2 3" key="1">
    <citation type="submission" date="2024-01" db="EMBL/GenBank/DDBJ databases">
        <authorList>
            <consortium name="Genoscope - CEA"/>
            <person name="William W."/>
        </authorList>
    </citation>
    <scope>NUCLEOTIDE SEQUENCE [LARGE SCALE GENOMIC DNA]</scope>
    <source>
        <strain evidence="2 3">29B2s-10</strain>
    </source>
</reference>
<name>A0ABP0EGR4_9ASCO</name>
<protein>
    <submittedName>
        <fullName evidence="2">Uncharacterized protein</fullName>
    </submittedName>
</protein>
<dbReference type="EMBL" id="OZ004259">
    <property type="protein sequence ID" value="CAK7916090.1"/>
    <property type="molecule type" value="Genomic_DNA"/>
</dbReference>
<keyword evidence="3" id="KW-1185">Reference proteome</keyword>
<proteinExistence type="predicted"/>
<evidence type="ECO:0000256" key="1">
    <source>
        <dbReference type="SAM" id="MobiDB-lite"/>
    </source>
</evidence>
<evidence type="ECO:0000313" key="3">
    <source>
        <dbReference type="Proteomes" id="UP001497600"/>
    </source>
</evidence>
<feature type="region of interest" description="Disordered" evidence="1">
    <location>
        <begin position="1"/>
        <end position="24"/>
    </location>
</feature>
<organism evidence="2 3">
    <name type="scientific">[Candida] anglica</name>
    <dbReference type="NCBI Taxonomy" id="148631"/>
    <lineage>
        <taxon>Eukaryota</taxon>
        <taxon>Fungi</taxon>
        <taxon>Dikarya</taxon>
        <taxon>Ascomycota</taxon>
        <taxon>Saccharomycotina</taxon>
        <taxon>Pichiomycetes</taxon>
        <taxon>Debaryomycetaceae</taxon>
        <taxon>Kurtzmaniella</taxon>
    </lineage>
</organism>
<dbReference type="Proteomes" id="UP001497600">
    <property type="component" value="Chromosome G"/>
</dbReference>
<evidence type="ECO:0000313" key="2">
    <source>
        <dbReference type="EMBL" id="CAK7916090.1"/>
    </source>
</evidence>
<gene>
    <name evidence="2" type="ORF">CAAN4_G02256</name>
</gene>
<sequence>MSEEKKVATQPEEPAGIPSAAEQHSLMEMARSILNPNGENPRIDEYITSTFSYISASLYKVATATDKDAAAKAIADDLSEKFDRWMESRKEQQKIEEIKEDESAK</sequence>
<accession>A0ABP0EGR4</accession>